<name>A0AA37WYY6_9RHOB</name>
<comment type="caution">
    <text evidence="6">The sequence shown here is derived from an EMBL/GenBank/DDBJ whole genome shotgun (WGS) entry which is preliminary data.</text>
</comment>
<evidence type="ECO:0000256" key="4">
    <source>
        <dbReference type="ARBA" id="ARBA00023136"/>
    </source>
</evidence>
<feature type="transmembrane region" description="Helical" evidence="5">
    <location>
        <begin position="207"/>
        <end position="226"/>
    </location>
</feature>
<keyword evidence="2 5" id="KW-0812">Transmembrane</keyword>
<evidence type="ECO:0000256" key="1">
    <source>
        <dbReference type="ARBA" id="ARBA00004141"/>
    </source>
</evidence>
<gene>
    <name evidence="6" type="ORF">GCM10010873_06550</name>
</gene>
<organism evidence="6 7">
    <name type="scientific">Cypionkella aquatica</name>
    <dbReference type="NCBI Taxonomy" id="1756042"/>
    <lineage>
        <taxon>Bacteria</taxon>
        <taxon>Pseudomonadati</taxon>
        <taxon>Pseudomonadota</taxon>
        <taxon>Alphaproteobacteria</taxon>
        <taxon>Rhodobacterales</taxon>
        <taxon>Paracoccaceae</taxon>
        <taxon>Cypionkella</taxon>
    </lineage>
</organism>
<dbReference type="Proteomes" id="UP001157355">
    <property type="component" value="Unassembled WGS sequence"/>
</dbReference>
<feature type="transmembrane region" description="Helical" evidence="5">
    <location>
        <begin position="72"/>
        <end position="92"/>
    </location>
</feature>
<dbReference type="InterPro" id="IPR002781">
    <property type="entry name" value="TM_pro_TauE-like"/>
</dbReference>
<dbReference type="RefSeq" id="WP_284323904.1">
    <property type="nucleotide sequence ID" value="NZ_BSPP01000003.1"/>
</dbReference>
<comment type="similarity">
    <text evidence="5">Belongs to the 4-toluene sulfonate uptake permease (TSUP) (TC 2.A.102) family.</text>
</comment>
<keyword evidence="3 5" id="KW-1133">Transmembrane helix</keyword>
<dbReference type="EMBL" id="BSPP01000003">
    <property type="protein sequence ID" value="GLS85682.1"/>
    <property type="molecule type" value="Genomic_DNA"/>
</dbReference>
<feature type="transmembrane region" description="Helical" evidence="5">
    <location>
        <begin position="233"/>
        <end position="251"/>
    </location>
</feature>
<keyword evidence="4 5" id="KW-0472">Membrane</keyword>
<accession>A0AA37WYY6</accession>
<reference evidence="6 7" key="1">
    <citation type="journal article" date="2014" name="Int. J. Syst. Evol. Microbiol.">
        <title>Complete genome sequence of Corynebacterium casei LMG S-19264T (=DSM 44701T), isolated from a smear-ripened cheese.</title>
        <authorList>
            <consortium name="US DOE Joint Genome Institute (JGI-PGF)"/>
            <person name="Walter F."/>
            <person name="Albersmeier A."/>
            <person name="Kalinowski J."/>
            <person name="Ruckert C."/>
        </authorList>
    </citation>
    <scope>NUCLEOTIDE SEQUENCE [LARGE SCALE GENOMIC DNA]</scope>
    <source>
        <strain evidence="6 7">NBRC 111766</strain>
    </source>
</reference>
<feature type="transmembrane region" description="Helical" evidence="5">
    <location>
        <begin position="173"/>
        <end position="195"/>
    </location>
</feature>
<dbReference type="PANTHER" id="PTHR43701:SF12">
    <property type="entry name" value="MEMBRANE TRANSPORTER PROTEIN YTNM-RELATED"/>
    <property type="match status" value="1"/>
</dbReference>
<evidence type="ECO:0000256" key="3">
    <source>
        <dbReference type="ARBA" id="ARBA00022989"/>
    </source>
</evidence>
<dbReference type="AlphaFoldDB" id="A0AA37WYY6"/>
<dbReference type="InterPro" id="IPR051598">
    <property type="entry name" value="TSUP/Inactive_protease-like"/>
</dbReference>
<dbReference type="GO" id="GO:0005886">
    <property type="term" value="C:plasma membrane"/>
    <property type="evidence" value="ECO:0007669"/>
    <property type="project" value="UniProtKB-SubCell"/>
</dbReference>
<evidence type="ECO:0000256" key="2">
    <source>
        <dbReference type="ARBA" id="ARBA00022692"/>
    </source>
</evidence>
<feature type="transmembrane region" description="Helical" evidence="5">
    <location>
        <begin position="98"/>
        <end position="116"/>
    </location>
</feature>
<sequence length="253" mass="26581">MDSIFDYMLIGFIAQLVDGSLGMGFGVISSAVLLAQGVPPPLVSASVNAAKLPTGGTAALSNLYHKNIDWRIVGALAVFGSIGGILGATLLSGLKGHALQYLVNGYLLLMGGYIVYRGIKGIVVRVVKTRRFQTIGFAGGLIEGIGGSWGPIVNTGLLGSGVESRYAIGSTNFSEFIVSFVVFVALGVAYFFGWWGEETDWTQVRMTVFGLALGGLPAAFFGGYLAKMAPRRPLTIAVGLFALGVAVYRLVNM</sequence>
<protein>
    <recommendedName>
        <fullName evidence="5">Probable membrane transporter protein</fullName>
    </recommendedName>
</protein>
<evidence type="ECO:0000256" key="5">
    <source>
        <dbReference type="RuleBase" id="RU363041"/>
    </source>
</evidence>
<evidence type="ECO:0000313" key="6">
    <source>
        <dbReference type="EMBL" id="GLS85682.1"/>
    </source>
</evidence>
<keyword evidence="5" id="KW-1003">Cell membrane</keyword>
<dbReference type="Pfam" id="PF01925">
    <property type="entry name" value="TauE"/>
    <property type="match status" value="1"/>
</dbReference>
<evidence type="ECO:0000313" key="7">
    <source>
        <dbReference type="Proteomes" id="UP001157355"/>
    </source>
</evidence>
<dbReference type="PANTHER" id="PTHR43701">
    <property type="entry name" value="MEMBRANE TRANSPORTER PROTEIN MJ0441-RELATED"/>
    <property type="match status" value="1"/>
</dbReference>
<comment type="subcellular location">
    <subcellularLocation>
        <location evidence="5">Cell membrane</location>
        <topology evidence="5">Multi-pass membrane protein</topology>
    </subcellularLocation>
    <subcellularLocation>
        <location evidence="1">Membrane</location>
        <topology evidence="1">Multi-pass membrane protein</topology>
    </subcellularLocation>
</comment>
<keyword evidence="7" id="KW-1185">Reference proteome</keyword>
<proteinExistence type="inferred from homology"/>